<organism evidence="4">
    <name type="scientific">Papilio xuthus</name>
    <name type="common">Asian swallowtail butterfly</name>
    <dbReference type="NCBI Taxonomy" id="66420"/>
    <lineage>
        <taxon>Eukaryota</taxon>
        <taxon>Metazoa</taxon>
        <taxon>Ecdysozoa</taxon>
        <taxon>Arthropoda</taxon>
        <taxon>Hexapoda</taxon>
        <taxon>Insecta</taxon>
        <taxon>Pterygota</taxon>
        <taxon>Neoptera</taxon>
        <taxon>Endopterygota</taxon>
        <taxon>Lepidoptera</taxon>
        <taxon>Glossata</taxon>
        <taxon>Ditrysia</taxon>
        <taxon>Papilionoidea</taxon>
        <taxon>Papilionidae</taxon>
        <taxon>Papilioninae</taxon>
        <taxon>Papilio</taxon>
    </lineage>
</organism>
<feature type="region of interest" description="Disordered" evidence="2">
    <location>
        <begin position="1"/>
        <end position="29"/>
    </location>
</feature>
<name>A0AAJ7ECE5_PAPXU</name>
<feature type="domain" description="FP protein C-terminal" evidence="3">
    <location>
        <begin position="219"/>
        <end position="270"/>
    </location>
</feature>
<sequence length="277" mass="32380">MLRSPSGEQYSSQPNLTESGFNITKRKRKQTDDYADLRNDLTEMFKTWSEQQDAKHKELIETILESKKQNEEIKNILQEKNKEIAELKSQQETLIINHTSALNRIDTLEKELEEFKRSQRLNIVEISNLPKLKHDDFNQIIKKLHTAIKVPYDNNLIKKTHKAKFGQNKLIVEYKDVEVKRKVLKAVKDYNKNTIDKLNSETLGLETEKMPIYVSESLTNTARRLYFSARQLVKNGMYHFCWISEGKILMREKQGAPAIHIQTSFQLEQLKAKSSQA</sequence>
<dbReference type="KEGG" id="pxu:106120793"/>
<feature type="compositionally biased region" description="Polar residues" evidence="2">
    <location>
        <begin position="1"/>
        <end position="22"/>
    </location>
</feature>
<protein>
    <submittedName>
        <fullName evidence="4">Uncharacterized protein LOC106120793</fullName>
    </submittedName>
</protein>
<evidence type="ECO:0000313" key="4">
    <source>
        <dbReference type="RefSeq" id="XP_013171678.1"/>
    </source>
</evidence>
<dbReference type="GeneID" id="106120793"/>
<dbReference type="InterPro" id="IPR057251">
    <property type="entry name" value="FP_C"/>
</dbReference>
<dbReference type="RefSeq" id="XP_013171678.1">
    <property type="nucleotide sequence ID" value="XM_013316224.1"/>
</dbReference>
<evidence type="ECO:0000259" key="3">
    <source>
        <dbReference type="Pfam" id="PF25298"/>
    </source>
</evidence>
<dbReference type="Proteomes" id="UP000694872">
    <property type="component" value="Unplaced"/>
</dbReference>
<feature type="coiled-coil region" evidence="1">
    <location>
        <begin position="63"/>
        <end position="118"/>
    </location>
</feature>
<dbReference type="AlphaFoldDB" id="A0AAJ7ECE5"/>
<dbReference type="Pfam" id="PF25298">
    <property type="entry name" value="Baculo_FP_2nd"/>
    <property type="match status" value="1"/>
</dbReference>
<keyword evidence="1" id="KW-0175">Coiled coil</keyword>
<gene>
    <name evidence="4" type="primary">LOC106120793</name>
</gene>
<evidence type="ECO:0000256" key="2">
    <source>
        <dbReference type="SAM" id="MobiDB-lite"/>
    </source>
</evidence>
<reference evidence="4" key="1">
    <citation type="submission" date="2025-08" db="UniProtKB">
        <authorList>
            <consortium name="RefSeq"/>
        </authorList>
    </citation>
    <scope>IDENTIFICATION</scope>
</reference>
<accession>A0AAJ7ECE5</accession>
<evidence type="ECO:0000256" key="1">
    <source>
        <dbReference type="SAM" id="Coils"/>
    </source>
</evidence>
<proteinExistence type="predicted"/>